<dbReference type="GO" id="GO:0004177">
    <property type="term" value="F:aminopeptidase activity"/>
    <property type="evidence" value="ECO:0007669"/>
    <property type="project" value="UniProtKB-KW"/>
</dbReference>
<evidence type="ECO:0000313" key="7">
    <source>
        <dbReference type="EMBL" id="KJE75789.1"/>
    </source>
</evidence>
<evidence type="ECO:0000256" key="4">
    <source>
        <dbReference type="SAM" id="MobiDB-lite"/>
    </source>
</evidence>
<organism evidence="7 8">
    <name type="scientific">Ferrimicrobium acidiphilum DSM 19497</name>
    <dbReference type="NCBI Taxonomy" id="1121877"/>
    <lineage>
        <taxon>Bacteria</taxon>
        <taxon>Bacillati</taxon>
        <taxon>Actinomycetota</taxon>
        <taxon>Acidimicrobiia</taxon>
        <taxon>Acidimicrobiales</taxon>
        <taxon>Acidimicrobiaceae</taxon>
        <taxon>Ferrimicrobium</taxon>
    </lineage>
</organism>
<evidence type="ECO:0000313" key="8">
    <source>
        <dbReference type="Proteomes" id="UP000032336"/>
    </source>
</evidence>
<keyword evidence="1 3" id="KW-0479">Metal-binding</keyword>
<dbReference type="InterPro" id="IPR036005">
    <property type="entry name" value="Creatinase/aminopeptidase-like"/>
</dbReference>
<dbReference type="OrthoDB" id="9806388at2"/>
<dbReference type="PROSITE" id="PS00491">
    <property type="entry name" value="PROLINE_PEPTIDASE"/>
    <property type="match status" value="1"/>
</dbReference>
<protein>
    <submittedName>
        <fullName evidence="7">Aminopeptidase YpdF</fullName>
        <ecNumber evidence="7">3.4.11.-</ecNumber>
    </submittedName>
</protein>
<dbReference type="STRING" id="1121877.FEAC_24920"/>
<dbReference type="PANTHER" id="PTHR46112">
    <property type="entry name" value="AMINOPEPTIDASE"/>
    <property type="match status" value="1"/>
</dbReference>
<dbReference type="eggNOG" id="COG0006">
    <property type="taxonomic scope" value="Bacteria"/>
</dbReference>
<accession>A0A0D8FS76</accession>
<feature type="compositionally biased region" description="Polar residues" evidence="4">
    <location>
        <begin position="8"/>
        <end position="23"/>
    </location>
</feature>
<feature type="domain" description="Peptidase M24" evidence="5">
    <location>
        <begin position="170"/>
        <end position="371"/>
    </location>
</feature>
<evidence type="ECO:0000259" key="5">
    <source>
        <dbReference type="Pfam" id="PF00557"/>
    </source>
</evidence>
<comment type="caution">
    <text evidence="7">The sequence shown here is derived from an EMBL/GenBank/DDBJ whole genome shotgun (WGS) entry which is preliminary data.</text>
</comment>
<feature type="domain" description="Creatinase N-terminal" evidence="6">
    <location>
        <begin position="34"/>
        <end position="161"/>
    </location>
</feature>
<dbReference type="InterPro" id="IPR029149">
    <property type="entry name" value="Creatin/AminoP/Spt16_N"/>
</dbReference>
<gene>
    <name evidence="7" type="primary">ypdF</name>
    <name evidence="7" type="ORF">FEAC_24920</name>
</gene>
<dbReference type="GeneID" id="78373515"/>
<dbReference type="Pfam" id="PF01321">
    <property type="entry name" value="Creatinase_N"/>
    <property type="match status" value="1"/>
</dbReference>
<feature type="region of interest" description="Disordered" evidence="4">
    <location>
        <begin position="1"/>
        <end position="23"/>
    </location>
</feature>
<keyword evidence="2 7" id="KW-0378">Hydrolase</keyword>
<dbReference type="Pfam" id="PF00557">
    <property type="entry name" value="Peptidase_M24"/>
    <property type="match status" value="1"/>
</dbReference>
<evidence type="ECO:0000256" key="1">
    <source>
        <dbReference type="ARBA" id="ARBA00022723"/>
    </source>
</evidence>
<evidence type="ECO:0000256" key="3">
    <source>
        <dbReference type="RuleBase" id="RU000590"/>
    </source>
</evidence>
<comment type="similarity">
    <text evidence="3">Belongs to the peptidase M24B family.</text>
</comment>
<keyword evidence="7" id="KW-0645">Protease</keyword>
<sequence length="389" mass="42458">MTKPRNYLHTQTSNSLSIHSQSSEDTLTSSGAARLVRLRNLLETVQADLLFSDHLQLIHYLTGFRGSNGSLLVSRHPGESPYLCTDGRYLEQAAFQAKEHGIDISIDTRPILGPDGIITTHRKQMVIAVDMSSLNLTNYLQLKESGKPLVDVSASLADMRAHKDAAEIAAITKASTVADRAITQTLSHLKDSPTELELAGWFEYYVRECGAEGVSFPTIIASGSRTSLPHAQPTRQRIVAPTPMVIDFGAMVDGYCSDSTRSFYFGEPPTNYQRTYEIVTAAKAAGVAQLRPGNTVHAVERATRDYLRAHKVEEYLLHGVGHGVGLEIHEYPFTASAIDVAVEPDMCITVEPGLYYAHDFGIRLEDLYLTTAATPISLTNSSGEGVSFG</sequence>
<dbReference type="EMBL" id="JXUW01000029">
    <property type="protein sequence ID" value="KJE75789.1"/>
    <property type="molecule type" value="Genomic_DNA"/>
</dbReference>
<keyword evidence="7" id="KW-0031">Aminopeptidase</keyword>
<dbReference type="RefSeq" id="WP_081901169.1">
    <property type="nucleotide sequence ID" value="NZ_JQKF01000024.1"/>
</dbReference>
<dbReference type="Proteomes" id="UP000032336">
    <property type="component" value="Unassembled WGS sequence"/>
</dbReference>
<dbReference type="InterPro" id="IPR000587">
    <property type="entry name" value="Creatinase_N"/>
</dbReference>
<name>A0A0D8FS76_9ACTN</name>
<dbReference type="EC" id="3.4.11.-" evidence="7"/>
<dbReference type="Gene3D" id="3.40.350.10">
    <property type="entry name" value="Creatinase/prolidase N-terminal domain"/>
    <property type="match status" value="1"/>
</dbReference>
<dbReference type="InterPro" id="IPR001131">
    <property type="entry name" value="Peptidase_M24B_aminopep-P_CS"/>
</dbReference>
<dbReference type="Gene3D" id="3.90.230.10">
    <property type="entry name" value="Creatinase/methionine aminopeptidase superfamily"/>
    <property type="match status" value="1"/>
</dbReference>
<dbReference type="InterPro" id="IPR000994">
    <property type="entry name" value="Pept_M24"/>
</dbReference>
<proteinExistence type="inferred from homology"/>
<keyword evidence="8" id="KW-1185">Reference proteome</keyword>
<evidence type="ECO:0000259" key="6">
    <source>
        <dbReference type="Pfam" id="PF01321"/>
    </source>
</evidence>
<dbReference type="InterPro" id="IPR050659">
    <property type="entry name" value="Peptidase_M24B"/>
</dbReference>
<dbReference type="AlphaFoldDB" id="A0A0D8FS76"/>
<dbReference type="PANTHER" id="PTHR46112:SF3">
    <property type="entry name" value="AMINOPEPTIDASE YPDF"/>
    <property type="match status" value="1"/>
</dbReference>
<evidence type="ECO:0000256" key="2">
    <source>
        <dbReference type="ARBA" id="ARBA00022801"/>
    </source>
</evidence>
<dbReference type="SUPFAM" id="SSF53092">
    <property type="entry name" value="Creatinase/prolidase N-terminal domain"/>
    <property type="match status" value="1"/>
</dbReference>
<dbReference type="GO" id="GO:0046872">
    <property type="term" value="F:metal ion binding"/>
    <property type="evidence" value="ECO:0007669"/>
    <property type="project" value="UniProtKB-KW"/>
</dbReference>
<dbReference type="SUPFAM" id="SSF55920">
    <property type="entry name" value="Creatinase/aminopeptidase"/>
    <property type="match status" value="1"/>
</dbReference>
<reference evidence="7 8" key="1">
    <citation type="submission" date="2015-01" db="EMBL/GenBank/DDBJ databases">
        <title>Draft genome of the acidophilic iron oxidizer Ferrimicrobium acidiphilum strain T23.</title>
        <authorList>
            <person name="Poehlein A."/>
            <person name="Eisen S."/>
            <person name="Schloemann M."/>
            <person name="Johnson B.D."/>
            <person name="Daniel R."/>
            <person name="Muehling M."/>
        </authorList>
    </citation>
    <scope>NUCLEOTIDE SEQUENCE [LARGE SCALE GENOMIC DNA]</scope>
    <source>
        <strain evidence="7 8">T23</strain>
    </source>
</reference>